<evidence type="ECO:0000313" key="4">
    <source>
        <dbReference type="Proteomes" id="UP000626109"/>
    </source>
</evidence>
<evidence type="ECO:0000256" key="2">
    <source>
        <dbReference type="SAM" id="Phobius"/>
    </source>
</evidence>
<proteinExistence type="predicted"/>
<feature type="transmembrane region" description="Helical" evidence="2">
    <location>
        <begin position="244"/>
        <end position="264"/>
    </location>
</feature>
<reference evidence="3" key="1">
    <citation type="submission" date="2021-02" db="EMBL/GenBank/DDBJ databases">
        <authorList>
            <person name="Dougan E. K."/>
            <person name="Rhodes N."/>
            <person name="Thang M."/>
            <person name="Chan C."/>
        </authorList>
    </citation>
    <scope>NUCLEOTIDE SEQUENCE</scope>
</reference>
<evidence type="ECO:0000313" key="3">
    <source>
        <dbReference type="EMBL" id="CAE8685612.1"/>
    </source>
</evidence>
<dbReference type="InterPro" id="IPR007498">
    <property type="entry name" value="PqiA-like"/>
</dbReference>
<dbReference type="Pfam" id="PF04403">
    <property type="entry name" value="PqiA"/>
    <property type="match status" value="1"/>
</dbReference>
<feature type="transmembrane region" description="Helical" evidence="2">
    <location>
        <begin position="165"/>
        <end position="184"/>
    </location>
</feature>
<feature type="transmembrane region" description="Helical" evidence="2">
    <location>
        <begin position="123"/>
        <end position="145"/>
    </location>
</feature>
<dbReference type="Proteomes" id="UP000626109">
    <property type="component" value="Unassembled WGS sequence"/>
</dbReference>
<dbReference type="EMBL" id="CAJNNW010026467">
    <property type="protein sequence ID" value="CAE8685612.1"/>
    <property type="molecule type" value="Genomic_DNA"/>
</dbReference>
<gene>
    <name evidence="3" type="ORF">PGLA2088_LOCUS24553</name>
</gene>
<feature type="transmembrane region" description="Helical" evidence="2">
    <location>
        <begin position="55"/>
        <end position="79"/>
    </location>
</feature>
<evidence type="ECO:0000256" key="1">
    <source>
        <dbReference type="SAM" id="MobiDB-lite"/>
    </source>
</evidence>
<accession>A0A813JST4</accession>
<name>A0A813JST4_POLGL</name>
<feature type="compositionally biased region" description="Acidic residues" evidence="1">
    <location>
        <begin position="434"/>
        <end position="444"/>
    </location>
</feature>
<keyword evidence="2" id="KW-0812">Transmembrane</keyword>
<feature type="transmembrane region" description="Helical" evidence="2">
    <location>
        <begin position="366"/>
        <end position="386"/>
    </location>
</feature>
<feature type="transmembrane region" description="Helical" evidence="2">
    <location>
        <begin position="398"/>
        <end position="416"/>
    </location>
</feature>
<sequence length="467" mass="51236">MADARQSPPLQGNPLDVINRTGLFLILGVLLCILLGVLVDRLLSVKMQKQTREPVWVKLLLLVSYAYLIPGLFLVLFSFNALIDLGPNSKIGLGPNGGMGKFPGTTESMLGVISMTHRRGSTWGAAIVVLYAMAIPAFKLILLFVGNFTEHREDWQKFSRRCIQCVQIISKWACPDMFAYILLMHLVQSLDTDKSLRAAGHLDLGFTCFSLFCVGSTIASLGIRVPDREHGCWQKAGRFLGRKGLLCVVAPLTIAFSVLFVFGMGETVMALDLSHMDPARKAVLDSLGLSDSLNARVSFWECMVGLLHHVRQGEVNSLLGLIMMGVFMMGFTVLDMALLLVSAFFLKFGKTFSHRWMHVAWVAKKLSMLDVAIMGVFVVTLVMVMYKDDGVQVDTGRGLYILLAAEVIHYITYYLVKGTVECVAPELRLGNPVNEDEDEAEDELGSGGGGAEGDSELGSSDTIITRL</sequence>
<keyword evidence="2" id="KW-1133">Transmembrane helix</keyword>
<feature type="transmembrane region" description="Helical" evidence="2">
    <location>
        <begin position="204"/>
        <end position="223"/>
    </location>
</feature>
<organism evidence="3 4">
    <name type="scientific">Polarella glacialis</name>
    <name type="common">Dinoflagellate</name>
    <dbReference type="NCBI Taxonomy" id="89957"/>
    <lineage>
        <taxon>Eukaryota</taxon>
        <taxon>Sar</taxon>
        <taxon>Alveolata</taxon>
        <taxon>Dinophyceae</taxon>
        <taxon>Suessiales</taxon>
        <taxon>Suessiaceae</taxon>
        <taxon>Polarella</taxon>
    </lineage>
</organism>
<dbReference type="AlphaFoldDB" id="A0A813JST4"/>
<keyword evidence="2" id="KW-0472">Membrane</keyword>
<protein>
    <submittedName>
        <fullName evidence="3">Uncharacterized protein</fullName>
    </submittedName>
</protein>
<feature type="transmembrane region" description="Helical" evidence="2">
    <location>
        <begin position="23"/>
        <end position="43"/>
    </location>
</feature>
<comment type="caution">
    <text evidence="3">The sequence shown here is derived from an EMBL/GenBank/DDBJ whole genome shotgun (WGS) entry which is preliminary data.</text>
</comment>
<feature type="region of interest" description="Disordered" evidence="1">
    <location>
        <begin position="431"/>
        <end position="467"/>
    </location>
</feature>
<feature type="transmembrane region" description="Helical" evidence="2">
    <location>
        <begin position="318"/>
        <end position="346"/>
    </location>
</feature>